<dbReference type="PROSITE" id="PS50082">
    <property type="entry name" value="WD_REPEATS_2"/>
    <property type="match status" value="3"/>
</dbReference>
<evidence type="ECO:0000256" key="6">
    <source>
        <dbReference type="ARBA" id="ARBA00023306"/>
    </source>
</evidence>
<evidence type="ECO:0000256" key="8">
    <source>
        <dbReference type="SAM" id="MobiDB-lite"/>
    </source>
</evidence>
<dbReference type="FunCoup" id="A0A4Q1BNW4">
    <property type="interactions" value="579"/>
</dbReference>
<dbReference type="InParanoid" id="A0A4Q1BNW4"/>
<reference evidence="10 11" key="1">
    <citation type="submission" date="2016-06" db="EMBL/GenBank/DDBJ databases">
        <title>Evolution of pathogenesis and genome organization in the Tremellales.</title>
        <authorList>
            <person name="Cuomo C."/>
            <person name="Litvintseva A."/>
            <person name="Heitman J."/>
            <person name="Chen Y."/>
            <person name="Sun S."/>
            <person name="Springer D."/>
            <person name="Dromer F."/>
            <person name="Young S."/>
            <person name="Zeng Q."/>
            <person name="Chapman S."/>
            <person name="Gujja S."/>
            <person name="Saif S."/>
            <person name="Birren B."/>
        </authorList>
    </citation>
    <scope>NUCLEOTIDE SEQUENCE [LARGE SCALE GENOMIC DNA]</scope>
    <source>
        <strain evidence="10 11">ATCC 28783</strain>
    </source>
</reference>
<feature type="region of interest" description="Disordered" evidence="8">
    <location>
        <begin position="155"/>
        <end position="183"/>
    </location>
</feature>
<evidence type="ECO:0000256" key="4">
    <source>
        <dbReference type="ARBA" id="ARBA00022737"/>
    </source>
</evidence>
<protein>
    <submittedName>
        <fullName evidence="10">Cell division control protein</fullName>
    </submittedName>
</protein>
<keyword evidence="4" id="KW-0677">Repeat</keyword>
<dbReference type="InterPro" id="IPR033010">
    <property type="entry name" value="Cdc20/Fizzy"/>
</dbReference>
<dbReference type="Gene3D" id="2.130.10.10">
    <property type="entry name" value="YVTN repeat-like/Quinoprotein amine dehydrogenase"/>
    <property type="match status" value="1"/>
</dbReference>
<keyword evidence="6" id="KW-0131">Cell cycle</keyword>
<gene>
    <name evidence="10" type="ORF">M231_03255</name>
</gene>
<keyword evidence="11" id="KW-1185">Reference proteome</keyword>
<evidence type="ECO:0000256" key="2">
    <source>
        <dbReference type="ARBA" id="ARBA00022574"/>
    </source>
</evidence>
<feature type="compositionally biased region" description="Low complexity" evidence="8">
    <location>
        <begin position="155"/>
        <end position="171"/>
    </location>
</feature>
<dbReference type="PANTHER" id="PTHR19918">
    <property type="entry name" value="CELL DIVISION CYCLE 20 CDC20 FIZZY -RELATED"/>
    <property type="match status" value="1"/>
</dbReference>
<dbReference type="GO" id="GO:1990757">
    <property type="term" value="F:ubiquitin ligase activator activity"/>
    <property type="evidence" value="ECO:0007669"/>
    <property type="project" value="TreeGrafter"/>
</dbReference>
<feature type="compositionally biased region" description="Low complexity" evidence="8">
    <location>
        <begin position="79"/>
        <end position="111"/>
    </location>
</feature>
<dbReference type="GO" id="GO:0005680">
    <property type="term" value="C:anaphase-promoting complex"/>
    <property type="evidence" value="ECO:0007669"/>
    <property type="project" value="TreeGrafter"/>
</dbReference>
<dbReference type="AlphaFoldDB" id="A0A4Q1BNW4"/>
<dbReference type="GO" id="GO:1905786">
    <property type="term" value="P:positive regulation of anaphase-promoting complex-dependent catabolic process"/>
    <property type="evidence" value="ECO:0007669"/>
    <property type="project" value="TreeGrafter"/>
</dbReference>
<dbReference type="GO" id="GO:0010997">
    <property type="term" value="F:anaphase-promoting complex binding"/>
    <property type="evidence" value="ECO:0007669"/>
    <property type="project" value="InterPro"/>
</dbReference>
<dbReference type="InterPro" id="IPR015943">
    <property type="entry name" value="WD40/YVTN_repeat-like_dom_sf"/>
</dbReference>
<evidence type="ECO:0000313" key="11">
    <source>
        <dbReference type="Proteomes" id="UP000289152"/>
    </source>
</evidence>
<feature type="repeat" description="WD" evidence="7">
    <location>
        <begin position="238"/>
        <end position="272"/>
    </location>
</feature>
<dbReference type="Pfam" id="PF24807">
    <property type="entry name" value="WD40_CDC20-Fz"/>
    <property type="match status" value="1"/>
</dbReference>
<comment type="caution">
    <text evidence="10">The sequence shown here is derived from an EMBL/GenBank/DDBJ whole genome shotgun (WGS) entry which is preliminary data.</text>
</comment>
<sequence length="515" mass="55124">MLADSSITNIPADVSNPFIAKVPPSPPKQNVVSDPIAVLREGMGRMDITSRGSSGEYVNARKEDSNVQNKRELDRFVPSRPTSLHQSSHSSTTLPTLALETPDTSTSLDISSSSLSASLGLQSNRRILSFRSAPPPASHATSHLDAQRAYLVHSSASASRGTTTSGPGAAGTKKRSPPHVPDRVLDAPGFANDYYLNLVDWSCGNHVAIGLADIGYVWDAGTGAVNALGTGSEEQVPVTAVSWSPDGAYLAIGNDKGEVEIWDVEEGKKMRVMGGHQARIPVLSWNGHVLSSGCRDGSIYHHDVRVSRHKVMELLGHSGEVCGLKWRSDGQLLASGGNDNVVNCWDGRVGQSVLQTGEGIPKGVAKWTKRNHSAAVKALAWCPWQSNLLATGGGSTDQTIHFWSSTTGARTASLPTSSQVTSLIWSPHAKELLSTHGYPDNNLILWTYPSLSKVYDVPAHDERILCSALSPDGCMVATGAGDENLKFWKVWEMKSAPKKSSVEEEVRGKVGGRIR</sequence>
<evidence type="ECO:0000256" key="1">
    <source>
        <dbReference type="ARBA" id="ARBA00006445"/>
    </source>
</evidence>
<dbReference type="PROSITE" id="PS50294">
    <property type="entry name" value="WD_REPEATS_REGION"/>
    <property type="match status" value="3"/>
</dbReference>
<proteinExistence type="inferred from homology"/>
<accession>A0A4Q1BNW4</accession>
<dbReference type="GO" id="GO:0031145">
    <property type="term" value="P:anaphase-promoting complex-dependent catabolic process"/>
    <property type="evidence" value="ECO:0007669"/>
    <property type="project" value="TreeGrafter"/>
</dbReference>
<dbReference type="EMBL" id="SDIL01000031">
    <property type="protein sequence ID" value="RXK39422.1"/>
    <property type="molecule type" value="Genomic_DNA"/>
</dbReference>
<keyword evidence="2 7" id="KW-0853">WD repeat</keyword>
<dbReference type="SMART" id="SM00320">
    <property type="entry name" value="WD40"/>
    <property type="match status" value="6"/>
</dbReference>
<dbReference type="OrthoDB" id="10263272at2759"/>
<dbReference type="InterPro" id="IPR001680">
    <property type="entry name" value="WD40_rpt"/>
</dbReference>
<dbReference type="Proteomes" id="UP000289152">
    <property type="component" value="Unassembled WGS sequence"/>
</dbReference>
<comment type="similarity">
    <text evidence="1">Belongs to the WD repeat CDC20/Fizzy family.</text>
</comment>
<feature type="repeat" description="WD" evidence="7">
    <location>
        <begin position="457"/>
        <end position="490"/>
    </location>
</feature>
<keyword evidence="3 10" id="KW-0132">Cell division</keyword>
<evidence type="ECO:0000256" key="7">
    <source>
        <dbReference type="PROSITE-ProRule" id="PRU00221"/>
    </source>
</evidence>
<feature type="repeat" description="WD" evidence="7">
    <location>
        <begin position="314"/>
        <end position="355"/>
    </location>
</feature>
<name>A0A4Q1BNW4_TREME</name>
<organism evidence="10 11">
    <name type="scientific">Tremella mesenterica</name>
    <name type="common">Jelly fungus</name>
    <dbReference type="NCBI Taxonomy" id="5217"/>
    <lineage>
        <taxon>Eukaryota</taxon>
        <taxon>Fungi</taxon>
        <taxon>Dikarya</taxon>
        <taxon>Basidiomycota</taxon>
        <taxon>Agaricomycotina</taxon>
        <taxon>Tremellomycetes</taxon>
        <taxon>Tremellales</taxon>
        <taxon>Tremellaceae</taxon>
        <taxon>Tremella</taxon>
    </lineage>
</organism>
<evidence type="ECO:0000313" key="10">
    <source>
        <dbReference type="EMBL" id="RXK39422.1"/>
    </source>
</evidence>
<dbReference type="InterPro" id="IPR056150">
    <property type="entry name" value="WD40_CDC20-Fz"/>
</dbReference>
<dbReference type="STRING" id="5217.A0A4Q1BNW4"/>
<evidence type="ECO:0000256" key="5">
    <source>
        <dbReference type="ARBA" id="ARBA00022776"/>
    </source>
</evidence>
<dbReference type="CDD" id="cd00200">
    <property type="entry name" value="WD40"/>
    <property type="match status" value="1"/>
</dbReference>
<feature type="region of interest" description="Disordered" evidence="8">
    <location>
        <begin position="44"/>
        <end position="111"/>
    </location>
</feature>
<evidence type="ECO:0000259" key="9">
    <source>
        <dbReference type="Pfam" id="PF24807"/>
    </source>
</evidence>
<dbReference type="GO" id="GO:0051301">
    <property type="term" value="P:cell division"/>
    <property type="evidence" value="ECO:0007669"/>
    <property type="project" value="UniProtKB-KW"/>
</dbReference>
<keyword evidence="5" id="KW-0498">Mitosis</keyword>
<feature type="domain" description="CDC20/Fizzy WD40" evidence="9">
    <location>
        <begin position="185"/>
        <end position="488"/>
    </location>
</feature>
<dbReference type="InterPro" id="IPR036322">
    <property type="entry name" value="WD40_repeat_dom_sf"/>
</dbReference>
<dbReference type="PANTHER" id="PTHR19918:SF8">
    <property type="entry name" value="FI02843P"/>
    <property type="match status" value="1"/>
</dbReference>
<feature type="compositionally biased region" description="Basic and acidic residues" evidence="8">
    <location>
        <begin position="59"/>
        <end position="77"/>
    </location>
</feature>
<dbReference type="VEuPathDB" id="FungiDB:TREMEDRAFT_71263"/>
<dbReference type="SUPFAM" id="SSF50978">
    <property type="entry name" value="WD40 repeat-like"/>
    <property type="match status" value="1"/>
</dbReference>
<evidence type="ECO:0000256" key="3">
    <source>
        <dbReference type="ARBA" id="ARBA00022618"/>
    </source>
</evidence>